<name>A0A2V1H128_9GAMM</name>
<protein>
    <submittedName>
        <fullName evidence="1">Uncharacterized protein</fullName>
    </submittedName>
</protein>
<dbReference type="Proteomes" id="UP000244906">
    <property type="component" value="Unassembled WGS sequence"/>
</dbReference>
<proteinExistence type="predicted"/>
<organism evidence="1 2">
    <name type="scientific">Pelagibaculum spongiae</name>
    <dbReference type="NCBI Taxonomy" id="2080658"/>
    <lineage>
        <taxon>Bacteria</taxon>
        <taxon>Pseudomonadati</taxon>
        <taxon>Pseudomonadota</taxon>
        <taxon>Gammaproteobacteria</taxon>
        <taxon>Oceanospirillales</taxon>
        <taxon>Pelagibaculum</taxon>
    </lineage>
</organism>
<dbReference type="OrthoDB" id="9816043at2"/>
<dbReference type="AlphaFoldDB" id="A0A2V1H128"/>
<accession>A0A2V1H128</accession>
<evidence type="ECO:0000313" key="2">
    <source>
        <dbReference type="Proteomes" id="UP000244906"/>
    </source>
</evidence>
<gene>
    <name evidence="1" type="ORF">DC094_03980</name>
</gene>
<sequence length="392" mass="45090">MDLSTFSKYLHHCQLKGPARYQSILARIAPEERQTLLGGKVSFHPISEHTDRNIITHTSENFALDSAAAVETVGTQNFNQNKRFFPFIFKLIFLEPSIENLVLLFSSISTTNVVPNLRKLCDEVFFEHFTTAFTSDQIYKKFMHSNDGEGTSTYLDQLKDVINVFPEYSLIFKLDSAYHSREEFDLKFSRMSGRYFSKLQVYLTHSPIKDEEINFRIYLAFSKQYTKDFLLQLKSYCQTHQVYPRVKFTNICSEALRQDTVVIYTSTFLEAQRLSGWFHRNFAEYVSPSVQRSCLWYESELEAIGVTPDVNTANTGVPELMRESWNGMLAEALFCGMHIILKKLPQSMRHPETLLKLLTLALLELGLPFTNETTKSIAIQASAIAPARRNSI</sequence>
<comment type="caution">
    <text evidence="1">The sequence shown here is derived from an EMBL/GenBank/DDBJ whole genome shotgun (WGS) entry which is preliminary data.</text>
</comment>
<evidence type="ECO:0000313" key="1">
    <source>
        <dbReference type="EMBL" id="PVZ72183.1"/>
    </source>
</evidence>
<dbReference type="RefSeq" id="WP_116685768.1">
    <property type="nucleotide sequence ID" value="NZ_CAWNYD010000001.1"/>
</dbReference>
<reference evidence="1 2" key="1">
    <citation type="submission" date="2018-04" db="EMBL/GenBank/DDBJ databases">
        <title>Thalassorhabdus spongiae gen. nov., sp. nov., isolated from a marine sponge in South-West Iceland.</title>
        <authorList>
            <person name="Knobloch S."/>
            <person name="Daussin A."/>
            <person name="Johannsson R."/>
            <person name="Marteinsson V.T."/>
        </authorList>
    </citation>
    <scope>NUCLEOTIDE SEQUENCE [LARGE SCALE GENOMIC DNA]</scope>
    <source>
        <strain evidence="1 2">Hp12</strain>
    </source>
</reference>
<dbReference type="EMBL" id="QDDL01000001">
    <property type="protein sequence ID" value="PVZ72183.1"/>
    <property type="molecule type" value="Genomic_DNA"/>
</dbReference>
<keyword evidence="2" id="KW-1185">Reference proteome</keyword>